<evidence type="ECO:0000256" key="13">
    <source>
        <dbReference type="ARBA" id="ARBA00023237"/>
    </source>
</evidence>
<comment type="subcellular location">
    <subcellularLocation>
        <location evidence="1 14">Cell outer membrane</location>
        <topology evidence="1 14">Multi-pass membrane protein</topology>
    </subcellularLocation>
</comment>
<sequence>MLRQLFYLPDIPMKLPSHHPSFLAAALALAYLLGIPASAQTLAPINVTATRTEVPPFEVPASVDVLDGERIRGDGRAQVNLSESLALVPGLLARDRLNQAQDMQLSVRGFGARATFGVRGVRLYVDGIPATMPDGQGQLSHIDLASVGRLEILRGPFSVLYGNSSGGVMQVFTEEGQGSPVLSSSVAAGSYGLRRADIKASGSAGALGYVLSAGRLSTNGFREHSAAEREGANVRLDWALGDDRKLILLANTLSMRADDPLGLSRAQFDAAPRSADVSATTFNTRKTVRQSQVGAVYEQRVDGDNQLRLMVYGGERATTQFQAIPTGVQANPLHPGGVIGLARSYGGLDARWTTRTALAQRPLEIVGGLAYDTMNETRRGWQNFQGSTLGVQGALRREEDNRVTSLDPYVQATWKPDARWTVNAGVRHSVVRFNSDDKYIVGLNRNDSGSVRYSATLPAAGVTYAPSDQFRVYAAAGRGFETPTFNELAYRSLGTGLNFALRPSHSDNLETGVKWRTLPGAATRMEATAAIFHTATQDEIVTQSNVGGRSTFQNAGATRRRGLELATSITPARHWLAQLSYTLLDARYRDAFVCPVNVNLCPAGRVPAGNRIPGTARNTLAAEMGWRPPTGWRTGVDARYLGSVAVNDVNSDAAASFVTLGAHVGYVLALDRWNIVATARVDNLTDRKYAGSVIVNEGIGRYFEPAAGRNYVLSLSANYRF</sequence>
<dbReference type="Pfam" id="PF00593">
    <property type="entry name" value="TonB_dep_Rec_b-barrel"/>
    <property type="match status" value="1"/>
</dbReference>
<evidence type="ECO:0000256" key="12">
    <source>
        <dbReference type="ARBA" id="ARBA00023170"/>
    </source>
</evidence>
<gene>
    <name evidence="18" type="ORF">GCM10011496_12800</name>
</gene>
<evidence type="ECO:0000256" key="4">
    <source>
        <dbReference type="ARBA" id="ARBA00022452"/>
    </source>
</evidence>
<keyword evidence="9" id="KW-0406">Ion transport</keyword>
<keyword evidence="6 14" id="KW-0812">Transmembrane</keyword>
<dbReference type="PANTHER" id="PTHR32552">
    <property type="entry name" value="FERRICHROME IRON RECEPTOR-RELATED"/>
    <property type="match status" value="1"/>
</dbReference>
<evidence type="ECO:0000256" key="7">
    <source>
        <dbReference type="ARBA" id="ARBA00022729"/>
    </source>
</evidence>
<dbReference type="InterPro" id="IPR000531">
    <property type="entry name" value="Beta-barrel_TonB"/>
</dbReference>
<keyword evidence="5" id="KW-0410">Iron transport</keyword>
<comment type="caution">
    <text evidence="18">The sequence shown here is derived from an EMBL/GenBank/DDBJ whole genome shotgun (WGS) entry which is preliminary data.</text>
</comment>
<keyword evidence="10 15" id="KW-0798">TonB box</keyword>
<reference evidence="18" key="2">
    <citation type="submission" date="2020-09" db="EMBL/GenBank/DDBJ databases">
        <authorList>
            <person name="Sun Q."/>
            <person name="Zhou Y."/>
        </authorList>
    </citation>
    <scope>NUCLEOTIDE SEQUENCE</scope>
    <source>
        <strain evidence="18">CGMCC 1.15322</strain>
    </source>
</reference>
<evidence type="ECO:0000256" key="3">
    <source>
        <dbReference type="ARBA" id="ARBA00022448"/>
    </source>
</evidence>
<organism evidence="18 19">
    <name type="scientific">Polaromonas eurypsychrophila</name>
    <dbReference type="NCBI Taxonomy" id="1614635"/>
    <lineage>
        <taxon>Bacteria</taxon>
        <taxon>Pseudomonadati</taxon>
        <taxon>Pseudomonadota</taxon>
        <taxon>Betaproteobacteria</taxon>
        <taxon>Burkholderiales</taxon>
        <taxon>Comamonadaceae</taxon>
        <taxon>Polaromonas</taxon>
    </lineage>
</organism>
<feature type="domain" description="TonB-dependent receptor plug" evidence="17">
    <location>
        <begin position="57"/>
        <end position="168"/>
    </location>
</feature>
<keyword evidence="12 18" id="KW-0675">Receptor</keyword>
<keyword evidence="13 14" id="KW-0998">Cell outer membrane</keyword>
<evidence type="ECO:0000256" key="9">
    <source>
        <dbReference type="ARBA" id="ARBA00023065"/>
    </source>
</evidence>
<evidence type="ECO:0000256" key="15">
    <source>
        <dbReference type="RuleBase" id="RU003357"/>
    </source>
</evidence>
<evidence type="ECO:0000256" key="11">
    <source>
        <dbReference type="ARBA" id="ARBA00023136"/>
    </source>
</evidence>
<dbReference type="Proteomes" id="UP000620596">
    <property type="component" value="Unassembled WGS sequence"/>
</dbReference>
<dbReference type="InterPro" id="IPR037066">
    <property type="entry name" value="Plug_dom_sf"/>
</dbReference>
<evidence type="ECO:0000259" key="17">
    <source>
        <dbReference type="Pfam" id="PF07715"/>
    </source>
</evidence>
<keyword evidence="3 14" id="KW-0813">Transport</keyword>
<dbReference type="EMBL" id="BMIG01000003">
    <property type="protein sequence ID" value="GGA93224.1"/>
    <property type="molecule type" value="Genomic_DNA"/>
</dbReference>
<evidence type="ECO:0000256" key="2">
    <source>
        <dbReference type="ARBA" id="ARBA00009810"/>
    </source>
</evidence>
<keyword evidence="11 14" id="KW-0472">Membrane</keyword>
<keyword evidence="8" id="KW-0408">Iron</keyword>
<evidence type="ECO:0000256" key="8">
    <source>
        <dbReference type="ARBA" id="ARBA00023004"/>
    </source>
</evidence>
<evidence type="ECO:0000256" key="14">
    <source>
        <dbReference type="PROSITE-ProRule" id="PRU01360"/>
    </source>
</evidence>
<evidence type="ECO:0000256" key="5">
    <source>
        <dbReference type="ARBA" id="ARBA00022496"/>
    </source>
</evidence>
<dbReference type="Gene3D" id="2.170.130.10">
    <property type="entry name" value="TonB-dependent receptor, plug domain"/>
    <property type="match status" value="1"/>
</dbReference>
<dbReference type="SUPFAM" id="SSF56935">
    <property type="entry name" value="Porins"/>
    <property type="match status" value="1"/>
</dbReference>
<dbReference type="CDD" id="cd01347">
    <property type="entry name" value="ligand_gated_channel"/>
    <property type="match status" value="1"/>
</dbReference>
<proteinExistence type="inferred from homology"/>
<evidence type="ECO:0000256" key="6">
    <source>
        <dbReference type="ARBA" id="ARBA00022692"/>
    </source>
</evidence>
<dbReference type="InterPro" id="IPR036942">
    <property type="entry name" value="Beta-barrel_TonB_sf"/>
</dbReference>
<dbReference type="Gene3D" id="2.40.170.20">
    <property type="entry name" value="TonB-dependent receptor, beta-barrel domain"/>
    <property type="match status" value="1"/>
</dbReference>
<dbReference type="InterPro" id="IPR012910">
    <property type="entry name" value="Plug_dom"/>
</dbReference>
<evidence type="ECO:0000313" key="19">
    <source>
        <dbReference type="Proteomes" id="UP000620596"/>
    </source>
</evidence>
<feature type="domain" description="TonB-dependent receptor-like beta-barrel" evidence="16">
    <location>
        <begin position="240"/>
        <end position="684"/>
    </location>
</feature>
<dbReference type="GO" id="GO:0015344">
    <property type="term" value="F:siderophore uptake transmembrane transporter activity"/>
    <property type="evidence" value="ECO:0007669"/>
    <property type="project" value="TreeGrafter"/>
</dbReference>
<dbReference type="GO" id="GO:0009279">
    <property type="term" value="C:cell outer membrane"/>
    <property type="evidence" value="ECO:0007669"/>
    <property type="project" value="UniProtKB-SubCell"/>
</dbReference>
<dbReference type="InterPro" id="IPR039426">
    <property type="entry name" value="TonB-dep_rcpt-like"/>
</dbReference>
<keyword evidence="4 14" id="KW-1134">Transmembrane beta strand</keyword>
<evidence type="ECO:0000256" key="10">
    <source>
        <dbReference type="ARBA" id="ARBA00023077"/>
    </source>
</evidence>
<keyword evidence="19" id="KW-1185">Reference proteome</keyword>
<name>A0A916WFR8_9BURK</name>
<dbReference type="PANTHER" id="PTHR32552:SF68">
    <property type="entry name" value="FERRICHROME OUTER MEMBRANE TRANSPORTER_PHAGE RECEPTOR"/>
    <property type="match status" value="1"/>
</dbReference>
<keyword evidence="7" id="KW-0732">Signal</keyword>
<evidence type="ECO:0000256" key="1">
    <source>
        <dbReference type="ARBA" id="ARBA00004571"/>
    </source>
</evidence>
<dbReference type="AlphaFoldDB" id="A0A916WFR8"/>
<accession>A0A916WFR8</accession>
<dbReference type="PROSITE" id="PS52016">
    <property type="entry name" value="TONB_DEPENDENT_REC_3"/>
    <property type="match status" value="1"/>
</dbReference>
<reference evidence="18" key="1">
    <citation type="journal article" date="2014" name="Int. J. Syst. Evol. Microbiol.">
        <title>Complete genome sequence of Corynebacterium casei LMG S-19264T (=DSM 44701T), isolated from a smear-ripened cheese.</title>
        <authorList>
            <consortium name="US DOE Joint Genome Institute (JGI-PGF)"/>
            <person name="Walter F."/>
            <person name="Albersmeier A."/>
            <person name="Kalinowski J."/>
            <person name="Ruckert C."/>
        </authorList>
    </citation>
    <scope>NUCLEOTIDE SEQUENCE</scope>
    <source>
        <strain evidence="18">CGMCC 1.15322</strain>
    </source>
</reference>
<dbReference type="Pfam" id="PF07715">
    <property type="entry name" value="Plug"/>
    <property type="match status" value="1"/>
</dbReference>
<protein>
    <submittedName>
        <fullName evidence="18">TonB-dependent receptor</fullName>
    </submittedName>
</protein>
<comment type="similarity">
    <text evidence="2 14 15">Belongs to the TonB-dependent receptor family.</text>
</comment>
<evidence type="ECO:0000313" key="18">
    <source>
        <dbReference type="EMBL" id="GGA93224.1"/>
    </source>
</evidence>
<evidence type="ECO:0000259" key="16">
    <source>
        <dbReference type="Pfam" id="PF00593"/>
    </source>
</evidence>